<organism evidence="2 3">
    <name type="scientific">Parachaetomium inaequale</name>
    <dbReference type="NCBI Taxonomy" id="2588326"/>
    <lineage>
        <taxon>Eukaryota</taxon>
        <taxon>Fungi</taxon>
        <taxon>Dikarya</taxon>
        <taxon>Ascomycota</taxon>
        <taxon>Pezizomycotina</taxon>
        <taxon>Sordariomycetes</taxon>
        <taxon>Sordariomycetidae</taxon>
        <taxon>Sordariales</taxon>
        <taxon>Chaetomiaceae</taxon>
        <taxon>Parachaetomium</taxon>
    </lineage>
</organism>
<evidence type="ECO:0000313" key="2">
    <source>
        <dbReference type="EMBL" id="KAK4038496.1"/>
    </source>
</evidence>
<dbReference type="InterPro" id="IPR045518">
    <property type="entry name" value="2EXR"/>
</dbReference>
<dbReference type="EMBL" id="MU854427">
    <property type="protein sequence ID" value="KAK4038496.1"/>
    <property type="molecule type" value="Genomic_DNA"/>
</dbReference>
<feature type="domain" description="2EXR" evidence="1">
    <location>
        <begin position="21"/>
        <end position="97"/>
    </location>
</feature>
<keyword evidence="3" id="KW-1185">Reference proteome</keyword>
<protein>
    <recommendedName>
        <fullName evidence="1">2EXR domain-containing protein</fullName>
    </recommendedName>
</protein>
<dbReference type="Pfam" id="PF20150">
    <property type="entry name" value="2EXR"/>
    <property type="match status" value="1"/>
</dbReference>
<dbReference type="Proteomes" id="UP001303115">
    <property type="component" value="Unassembled WGS sequence"/>
</dbReference>
<name>A0AAN6SQK5_9PEZI</name>
<evidence type="ECO:0000259" key="1">
    <source>
        <dbReference type="Pfam" id="PF20150"/>
    </source>
</evidence>
<sequence>LRMDKLLQMPTTTATGFPIMALPRELRDKIWEECFWLIRTGPLHPPCSPFPKHSVVLRDPNRNGVSLGTGHHAPFYTRQAPPIALVCRESREVARRTWSKGQKEGKPLWEHECTVPVLQQIDTARTDSSITLLAIHPPENHLVLDLRSELRPAYGGGTSPLASSVHGARLLDLVLAAKDDQIKVLLPETQTFCLPYGPGTPPLPPAAQGWLSETRRLVSVNDVGAWEELGGIAAHYGLPWPFADTVLGGLLSRAKLVADAVRPLQSLWERESARRKHANMGRLKPLPRIDAVTYVEVSRGGTIGMLGFKGVPDRAALRELLDYGVL</sequence>
<gene>
    <name evidence="2" type="ORF">C8A01DRAFT_17418</name>
</gene>
<reference evidence="3" key="1">
    <citation type="journal article" date="2023" name="Mol. Phylogenet. Evol.">
        <title>Genome-scale phylogeny and comparative genomics of the fungal order Sordariales.</title>
        <authorList>
            <person name="Hensen N."/>
            <person name="Bonometti L."/>
            <person name="Westerberg I."/>
            <person name="Brannstrom I.O."/>
            <person name="Guillou S."/>
            <person name="Cros-Aarteil S."/>
            <person name="Calhoun S."/>
            <person name="Haridas S."/>
            <person name="Kuo A."/>
            <person name="Mondo S."/>
            <person name="Pangilinan J."/>
            <person name="Riley R."/>
            <person name="LaButti K."/>
            <person name="Andreopoulos B."/>
            <person name="Lipzen A."/>
            <person name="Chen C."/>
            <person name="Yan M."/>
            <person name="Daum C."/>
            <person name="Ng V."/>
            <person name="Clum A."/>
            <person name="Steindorff A."/>
            <person name="Ohm R.A."/>
            <person name="Martin F."/>
            <person name="Silar P."/>
            <person name="Natvig D.O."/>
            <person name="Lalanne C."/>
            <person name="Gautier V."/>
            <person name="Ament-Velasquez S.L."/>
            <person name="Kruys A."/>
            <person name="Hutchinson M.I."/>
            <person name="Powell A.J."/>
            <person name="Barry K."/>
            <person name="Miller A.N."/>
            <person name="Grigoriev I.V."/>
            <person name="Debuchy R."/>
            <person name="Gladieux P."/>
            <person name="Hiltunen Thoren M."/>
            <person name="Johannesson H."/>
        </authorList>
    </citation>
    <scope>NUCLEOTIDE SEQUENCE [LARGE SCALE GENOMIC DNA]</scope>
    <source>
        <strain evidence="3">CBS 284.82</strain>
    </source>
</reference>
<proteinExistence type="predicted"/>
<accession>A0AAN6SQK5</accession>
<evidence type="ECO:0000313" key="3">
    <source>
        <dbReference type="Proteomes" id="UP001303115"/>
    </source>
</evidence>
<dbReference type="AlphaFoldDB" id="A0AAN6SQK5"/>
<feature type="non-terminal residue" evidence="2">
    <location>
        <position position="1"/>
    </location>
</feature>
<comment type="caution">
    <text evidence="2">The sequence shown here is derived from an EMBL/GenBank/DDBJ whole genome shotgun (WGS) entry which is preliminary data.</text>
</comment>